<dbReference type="EMBL" id="CABPSX010000014">
    <property type="protein sequence ID" value="VVG74004.1"/>
    <property type="molecule type" value="Genomic_DNA"/>
</dbReference>
<evidence type="ECO:0000313" key="12">
    <source>
        <dbReference type="Proteomes" id="UP000364291"/>
    </source>
</evidence>
<evidence type="ECO:0000256" key="3">
    <source>
        <dbReference type="ARBA" id="ARBA00022448"/>
    </source>
</evidence>
<evidence type="ECO:0000256" key="2">
    <source>
        <dbReference type="ARBA" id="ARBA00004613"/>
    </source>
</evidence>
<evidence type="ECO:0000256" key="8">
    <source>
        <dbReference type="SAM" id="MobiDB-lite"/>
    </source>
</evidence>
<comment type="similarity">
    <text evidence="7">Belongs to the SctF family.</text>
</comment>
<dbReference type="STRING" id="93218.XM39_13395"/>
<keyword evidence="11" id="KW-1185">Reference proteome</keyword>
<dbReference type="AlphaFoldDB" id="A0A0B5F3V2"/>
<comment type="subcellular location">
    <subcellularLocation>
        <location evidence="1">Cell surface</location>
    </subcellularLocation>
    <subcellularLocation>
        <location evidence="2">Secreted</location>
    </subcellularLocation>
</comment>
<dbReference type="GeneID" id="47016250"/>
<feature type="region of interest" description="Disordered" evidence="8">
    <location>
        <begin position="1"/>
        <end position="29"/>
    </location>
</feature>
<evidence type="ECO:0000256" key="5">
    <source>
        <dbReference type="ARBA" id="ARBA00022927"/>
    </source>
</evidence>
<dbReference type="OrthoDB" id="6428648at2"/>
<evidence type="ECO:0000313" key="11">
    <source>
        <dbReference type="Proteomes" id="UP000270216"/>
    </source>
</evidence>
<dbReference type="InterPro" id="IPR037203">
    <property type="entry name" value="T3SS_needle-like_sf"/>
</dbReference>
<dbReference type="Proteomes" id="UP000270216">
    <property type="component" value="Unassembled WGS sequence"/>
</dbReference>
<dbReference type="Gene3D" id="1.20.58.90">
    <property type="match status" value="1"/>
</dbReference>
<feature type="compositionally biased region" description="Basic and acidic residues" evidence="8">
    <location>
        <begin position="1"/>
        <end position="10"/>
    </location>
</feature>
<evidence type="ECO:0000256" key="4">
    <source>
        <dbReference type="ARBA" id="ARBA00022525"/>
    </source>
</evidence>
<dbReference type="GO" id="GO:0005576">
    <property type="term" value="C:extracellular region"/>
    <property type="evidence" value="ECO:0007669"/>
    <property type="project" value="UniProtKB-SubCell"/>
</dbReference>
<evidence type="ECO:0000313" key="9">
    <source>
        <dbReference type="EMBL" id="RSK76771.1"/>
    </source>
</evidence>
<keyword evidence="3" id="KW-0813">Transport</keyword>
<evidence type="ECO:0000256" key="6">
    <source>
        <dbReference type="ARBA" id="ARBA00023026"/>
    </source>
</evidence>
<reference evidence="9 11" key="1">
    <citation type="submission" date="2018-12" db="EMBL/GenBank/DDBJ databases">
        <title>Whole genome sequence of a Pandoraea apista isolate from a patient with cystic fibrosis.</title>
        <authorList>
            <person name="Kenna D.T."/>
            <person name="Turton J.F."/>
        </authorList>
    </citation>
    <scope>NUCLEOTIDE SEQUENCE [LARGE SCALE GENOMIC DNA]</scope>
    <source>
        <strain evidence="9 11">Pa13324</strain>
    </source>
</reference>
<evidence type="ECO:0000256" key="1">
    <source>
        <dbReference type="ARBA" id="ARBA00004241"/>
    </source>
</evidence>
<keyword evidence="4" id="KW-0964">Secreted</keyword>
<organism evidence="10 12">
    <name type="scientific">Pandoraea apista</name>
    <dbReference type="NCBI Taxonomy" id="93218"/>
    <lineage>
        <taxon>Bacteria</taxon>
        <taxon>Pseudomonadati</taxon>
        <taxon>Pseudomonadota</taxon>
        <taxon>Betaproteobacteria</taxon>
        <taxon>Burkholderiales</taxon>
        <taxon>Burkholderiaceae</taxon>
        <taxon>Pandoraea</taxon>
    </lineage>
</organism>
<accession>A0A0B5F3V2</accession>
<dbReference type="InterPro" id="IPR021123">
    <property type="entry name" value="T3SS_needle-like"/>
</dbReference>
<evidence type="ECO:0000313" key="10">
    <source>
        <dbReference type="EMBL" id="VVG74004.1"/>
    </source>
</evidence>
<dbReference type="Pfam" id="PF09392">
    <property type="entry name" value="T3SS_needle_F"/>
    <property type="match status" value="1"/>
</dbReference>
<keyword evidence="5" id="KW-0653">Protein transport</keyword>
<sequence>MNIEEVHRGMSEGVRGASNAATQALNNRKIDDPGHMLDVQFKMQQYSTMTALHSATLKLIKDTMMGIIAKIA</sequence>
<gene>
    <name evidence="9" type="ORF">EJE83_20125</name>
    <name evidence="10" type="ORF">PAP18089_05015</name>
</gene>
<evidence type="ECO:0000256" key="7">
    <source>
        <dbReference type="ARBA" id="ARBA00035658"/>
    </source>
</evidence>
<proteinExistence type="inferred from homology"/>
<dbReference type="RefSeq" id="WP_042114663.1">
    <property type="nucleotide sequence ID" value="NZ_CABPSX010000014.1"/>
</dbReference>
<dbReference type="KEGG" id="papi:SG18_13200"/>
<reference evidence="10 12" key="2">
    <citation type="submission" date="2019-08" db="EMBL/GenBank/DDBJ databases">
        <authorList>
            <person name="Peeters C."/>
        </authorList>
    </citation>
    <scope>NUCLEOTIDE SEQUENCE [LARGE SCALE GENOMIC DNA]</scope>
    <source>
        <strain evidence="10 12">LMG 18089</strain>
    </source>
</reference>
<dbReference type="GO" id="GO:0009986">
    <property type="term" value="C:cell surface"/>
    <property type="evidence" value="ECO:0007669"/>
    <property type="project" value="UniProtKB-SubCell"/>
</dbReference>
<protein>
    <submittedName>
        <fullName evidence="10">EscF/YscF/HrpA family type III secretion system needle major subunit</fullName>
    </submittedName>
</protein>
<dbReference type="Proteomes" id="UP000364291">
    <property type="component" value="Unassembled WGS sequence"/>
</dbReference>
<dbReference type="InterPro" id="IPR011841">
    <property type="entry name" value="T3SS_needle_YscF"/>
</dbReference>
<dbReference type="NCBIfam" id="TIGR02105">
    <property type="entry name" value="III_needle"/>
    <property type="match status" value="1"/>
</dbReference>
<dbReference type="EMBL" id="RWHX01000045">
    <property type="protein sequence ID" value="RSK76771.1"/>
    <property type="molecule type" value="Genomic_DNA"/>
</dbReference>
<dbReference type="GO" id="GO:0030257">
    <property type="term" value="C:type III protein secretion system complex"/>
    <property type="evidence" value="ECO:0007669"/>
    <property type="project" value="InterPro"/>
</dbReference>
<dbReference type="SUPFAM" id="SSF140129">
    <property type="entry name" value="MxiH-like"/>
    <property type="match status" value="1"/>
</dbReference>
<dbReference type="GO" id="GO:0030254">
    <property type="term" value="P:protein secretion by the type III secretion system"/>
    <property type="evidence" value="ECO:0007669"/>
    <property type="project" value="InterPro"/>
</dbReference>
<name>A0A0B5F3V2_9BURK</name>
<keyword evidence="6" id="KW-0843">Virulence</keyword>